<name>A0ABU6CVL4_9GAMM</name>
<reference evidence="2 3" key="2">
    <citation type="submission" date="2024-01" db="EMBL/GenBank/DDBJ databases">
        <authorList>
            <person name="Xie X."/>
        </authorList>
    </citation>
    <scope>NUCLEOTIDE SEQUENCE [LARGE SCALE GENOMIC DNA]</scope>
    <source>
        <strain evidence="2">SCUT-1</strain>
    </source>
</reference>
<sequence length="113" mass="12723">MTTTNDTQAFRLNNDLHRQDVEARKQARLLEHSEGNLGKARIVTFLLYFAAVWTLYVFDIWGAAGFIASQLGELPAFLLFGTISLVLPAFLSSTKEDLYRSIAEHFADGKRLT</sequence>
<dbReference type="EMBL" id="JAYMYJ010000030">
    <property type="protein sequence ID" value="MEB4590122.1"/>
    <property type="molecule type" value="Genomic_DNA"/>
</dbReference>
<keyword evidence="1" id="KW-1133">Transmembrane helix</keyword>
<feature type="transmembrane region" description="Helical" evidence="1">
    <location>
        <begin position="74"/>
        <end position="91"/>
    </location>
</feature>
<evidence type="ECO:0000313" key="3">
    <source>
        <dbReference type="Proteomes" id="UP001308005"/>
    </source>
</evidence>
<keyword evidence="3" id="KW-1185">Reference proteome</keyword>
<evidence type="ECO:0000256" key="1">
    <source>
        <dbReference type="SAM" id="Phobius"/>
    </source>
</evidence>
<gene>
    <name evidence="2" type="ORF">VSS37_03935</name>
</gene>
<comment type="caution">
    <text evidence="2">The sequence shown here is derived from an EMBL/GenBank/DDBJ whole genome shotgun (WGS) entry which is preliminary data.</text>
</comment>
<keyword evidence="1" id="KW-0472">Membrane</keyword>
<organism evidence="2 3">
    <name type="scientific">Candidatus Thiothrix phosphatis</name>
    <dbReference type="NCBI Taxonomy" id="3112415"/>
    <lineage>
        <taxon>Bacteria</taxon>
        <taxon>Pseudomonadati</taxon>
        <taxon>Pseudomonadota</taxon>
        <taxon>Gammaproteobacteria</taxon>
        <taxon>Thiotrichales</taxon>
        <taxon>Thiotrichaceae</taxon>
        <taxon>Thiothrix</taxon>
    </lineage>
</organism>
<accession>A0ABU6CVL4</accession>
<dbReference type="Proteomes" id="UP001308005">
    <property type="component" value="Unassembled WGS sequence"/>
</dbReference>
<keyword evidence="1" id="KW-0812">Transmembrane</keyword>
<proteinExistence type="predicted"/>
<evidence type="ECO:0000313" key="2">
    <source>
        <dbReference type="EMBL" id="MEB4590122.1"/>
    </source>
</evidence>
<dbReference type="RefSeq" id="WP_324693358.1">
    <property type="nucleotide sequence ID" value="NZ_JAYMYJ010000030.1"/>
</dbReference>
<feature type="transmembrane region" description="Helical" evidence="1">
    <location>
        <begin position="45"/>
        <end position="68"/>
    </location>
</feature>
<reference evidence="3" key="1">
    <citation type="submission" date="2023-07" db="EMBL/GenBank/DDBJ databases">
        <title>The carbon used by Thiothrix.</title>
        <authorList>
            <person name="Chen L."/>
        </authorList>
    </citation>
    <scope>NUCLEOTIDE SEQUENCE [LARGE SCALE GENOMIC DNA]</scope>
</reference>
<protein>
    <submittedName>
        <fullName evidence="2">Uncharacterized protein</fullName>
    </submittedName>
</protein>